<dbReference type="PROSITE" id="PS50893">
    <property type="entry name" value="ABC_TRANSPORTER_2"/>
    <property type="match status" value="2"/>
</dbReference>
<dbReference type="InterPro" id="IPR003439">
    <property type="entry name" value="ABC_transporter-like_ATP-bd"/>
</dbReference>
<gene>
    <name evidence="12" type="ORF">FIE12Z_11028</name>
</gene>
<feature type="domain" description="ABC transporter" evidence="11">
    <location>
        <begin position="813"/>
        <end position="1051"/>
    </location>
</feature>
<accession>A0A395MA32</accession>
<dbReference type="CDD" id="cd03233">
    <property type="entry name" value="ABCG_PDR_domain1"/>
    <property type="match status" value="1"/>
</dbReference>
<feature type="transmembrane region" description="Helical" evidence="10">
    <location>
        <begin position="1272"/>
        <end position="1293"/>
    </location>
</feature>
<evidence type="ECO:0000256" key="3">
    <source>
        <dbReference type="ARBA" id="ARBA00022448"/>
    </source>
</evidence>
<keyword evidence="8 10" id="KW-0472">Membrane</keyword>
<dbReference type="InterPro" id="IPR043926">
    <property type="entry name" value="ABCG_dom"/>
</dbReference>
<evidence type="ECO:0000256" key="1">
    <source>
        <dbReference type="ARBA" id="ARBA00004141"/>
    </source>
</evidence>
<dbReference type="SUPFAM" id="SSF52540">
    <property type="entry name" value="P-loop containing nucleoside triphosphate hydrolases"/>
    <property type="match status" value="3"/>
</dbReference>
<dbReference type="InterPro" id="IPR017871">
    <property type="entry name" value="ABC_transporter-like_CS"/>
</dbReference>
<comment type="caution">
    <text evidence="12">The sequence shown here is derived from an EMBL/GenBank/DDBJ whole genome shotgun (WGS) entry which is preliminary data.</text>
</comment>
<dbReference type="Pfam" id="PF01061">
    <property type="entry name" value="ABC2_membrane"/>
    <property type="match status" value="2"/>
</dbReference>
<evidence type="ECO:0000256" key="8">
    <source>
        <dbReference type="ARBA" id="ARBA00023136"/>
    </source>
</evidence>
<feature type="transmembrane region" description="Helical" evidence="10">
    <location>
        <begin position="1401"/>
        <end position="1423"/>
    </location>
</feature>
<feature type="transmembrane region" description="Helical" evidence="10">
    <location>
        <begin position="481"/>
        <end position="500"/>
    </location>
</feature>
<dbReference type="PROSITE" id="PS51420">
    <property type="entry name" value="RHO"/>
    <property type="match status" value="1"/>
</dbReference>
<feature type="transmembrane region" description="Helical" evidence="10">
    <location>
        <begin position="588"/>
        <end position="609"/>
    </location>
</feature>
<dbReference type="STRING" id="2594813.A0A395MA32"/>
<dbReference type="SMART" id="SM00175">
    <property type="entry name" value="RAB"/>
    <property type="match status" value="1"/>
</dbReference>
<evidence type="ECO:0000256" key="9">
    <source>
        <dbReference type="SAM" id="MobiDB-lite"/>
    </source>
</evidence>
<evidence type="ECO:0000259" key="11">
    <source>
        <dbReference type="PROSITE" id="PS50893"/>
    </source>
</evidence>
<dbReference type="GO" id="GO:0003924">
    <property type="term" value="F:GTPase activity"/>
    <property type="evidence" value="ECO:0007669"/>
    <property type="project" value="InterPro"/>
</dbReference>
<name>A0A395MA32_9HYPO</name>
<dbReference type="Pfam" id="PF00071">
    <property type="entry name" value="Ras"/>
    <property type="match status" value="1"/>
</dbReference>
<evidence type="ECO:0000256" key="2">
    <source>
        <dbReference type="ARBA" id="ARBA00006012"/>
    </source>
</evidence>
<evidence type="ECO:0000256" key="7">
    <source>
        <dbReference type="ARBA" id="ARBA00022989"/>
    </source>
</evidence>
<dbReference type="InterPro" id="IPR034001">
    <property type="entry name" value="ABCG_PDR_1"/>
</dbReference>
<dbReference type="Pfam" id="PF19055">
    <property type="entry name" value="ABC2_membrane_7"/>
    <property type="match status" value="1"/>
</dbReference>
<dbReference type="SMART" id="SM00382">
    <property type="entry name" value="AAA"/>
    <property type="match status" value="1"/>
</dbReference>
<dbReference type="EMBL" id="PXXK01000398">
    <property type="protein sequence ID" value="RFN44762.1"/>
    <property type="molecule type" value="Genomic_DNA"/>
</dbReference>
<feature type="transmembrane region" description="Helical" evidence="10">
    <location>
        <begin position="1245"/>
        <end position="1265"/>
    </location>
</feature>
<keyword evidence="5" id="KW-0547">Nucleotide-binding</keyword>
<feature type="transmembrane region" description="Helical" evidence="10">
    <location>
        <begin position="621"/>
        <end position="640"/>
    </location>
</feature>
<keyword evidence="3" id="KW-0813">Transport</keyword>
<dbReference type="GO" id="GO:0016887">
    <property type="term" value="F:ATP hydrolysis activity"/>
    <property type="evidence" value="ECO:0007669"/>
    <property type="project" value="InterPro"/>
</dbReference>
<keyword evidence="7 10" id="KW-1133">Transmembrane helix</keyword>
<feature type="transmembrane region" description="Helical" evidence="10">
    <location>
        <begin position="556"/>
        <end position="582"/>
    </location>
</feature>
<protein>
    <submittedName>
        <fullName evidence="12">ATP-dependent permease pdr12</fullName>
    </submittedName>
</protein>
<organism evidence="12 13">
    <name type="scientific">Fusarium flagelliforme</name>
    <dbReference type="NCBI Taxonomy" id="2675880"/>
    <lineage>
        <taxon>Eukaryota</taxon>
        <taxon>Fungi</taxon>
        <taxon>Dikarya</taxon>
        <taxon>Ascomycota</taxon>
        <taxon>Pezizomycotina</taxon>
        <taxon>Sordariomycetes</taxon>
        <taxon>Hypocreomycetidae</taxon>
        <taxon>Hypocreales</taxon>
        <taxon>Nectriaceae</taxon>
        <taxon>Fusarium</taxon>
        <taxon>Fusarium incarnatum-equiseti species complex</taxon>
    </lineage>
</organism>
<proteinExistence type="inferred from homology"/>
<dbReference type="InterPro" id="IPR034003">
    <property type="entry name" value="ABCG_PDR_2"/>
</dbReference>
<dbReference type="PROSITE" id="PS00211">
    <property type="entry name" value="ABC_TRANSPORTER_1"/>
    <property type="match status" value="1"/>
</dbReference>
<dbReference type="InterPro" id="IPR027417">
    <property type="entry name" value="P-loop_NTPase"/>
</dbReference>
<evidence type="ECO:0000256" key="4">
    <source>
        <dbReference type="ARBA" id="ARBA00022692"/>
    </source>
</evidence>
<sequence length="1826" mass="201928">MPPTLLSRTNTHEHHANHTEPERGSQDGVTHVTVDDEMEHAVAGLHRAVTAPHVNPAVEDLEKYLQSDQGSPGPPPLSVCFKSVTTYGRAGGAAPVKTLKDAIWRTLTLQEIYELTFKNIVSPAKAEDGQPLIRDFSGVVRNGQMMLVLGNPGSGCSTFLRTIGNDHKSFLNIKGSIDYSGLSPQEVSKNYRGLVTYIPEDDLHLPTLTVRQTLDFALRNKTPKRWLHQTPRFIQEFGKAFGMTHVMDTLVGNEYIRGVSGGERKRVSILESLASDASVNAWDGSTRGLDASSAVDFIRSLRIMTDACHRATAVSLYQASDAICNLMDKVLLIDEGRMLYQGPIKNAEAYFNSLGYERLPRQTLSDFLTSVASGDGNNIRQNTKNNVPRGAENLEKAFRESQAFQDVQDEIKLYEAEQNDISDGSSSNGQTPMPNALATHGQNSKSRFVRPKSSYNTSFFRQVCLCAKRDLWQLKGHKAPFISKYICIVVCAFLLASMFYNMPADSGGVYSRGGFCFYSSALVAWFQLAELDAAFHDRMVVSRQKRYAMVRPCAVVIGKAILDVPLIFLQSATYAIIAYFLSGLRMDAGAFFIFLSSVFLSAMGFTASYRVFGAISPQLEVALRYCGVYLIIAIACGGYVRSVGRMIADVPWVGWLAYLTPVPFAYENIMSAEFRGRSFPCKSDSIIPTGSNYNDSNFQACASKGSVPGRLDIDGSEYLRSEFGFSYANIGRNYGILLIFTFGFLLINMLIVEHVDWVRSGGSILEYARRRRSALKCTHDEETIQQPQATGGVVESLSGNDPDEKLVQSGSRFTWRNIGYTVPYQNSDKQLLRDVSGFCEPGKLTALVGASGAGKSTLLTVLTQQANGTVTGEMRVDDQPVDPSFGSSVGYCQQMDIHVETSTVREAFEFSALLRQSASTSDEEKRAYVDKIIGVLGMNELQDMVIGSLSLEQKKRTTIGVELCAKPNLLLFLDEPTSGLDSQGSISILRLLRRLADGGQAIVCTIHQASQEHFDLFDRVLALSRGGRVYYFGPVAQVVNYFSTRGVHVSAHKNVADLLIEIPVREKAPADEESWADVWTKSSEAAEVLDTIDSFTAAKETTNESQKFTHAKSGFTSSTLRQTTLLTHRTLAQYWRTPNYVYSRLYACVVHAALNGLIFLQLNDTEAAMQYRIFSAFLVLMIVPEIINATAMMFDENRNIWLAREYPSRIYGWTAFTTAQIVAEVPFALAGGVIFYVLVYFLVGFPLGVAAGYTFLMFILFQLFITSWGQWIAALSAGALMAANIMPFFVIAAELFNGILQPASLMPAVWRFTLYYVGPFTYWISGTLAIILPRIKVQCADSELIRFDAPSNWTCEAYAQDWLDTTKGYLANPDASSDCGYCQYASGEEYLSTLELEPSDAWPYLGVFVLFTVTNYMSVYGYTEQMDPLSITMACIGLLGTVTKTTLAVTNFTRECRDARSDLASINGELAQLELVLELLRDDTAVSDNTILPESLQGQILSIIDNCSAVVSKINIVLDKHSGKGGALKWVTFGKNEVVGLRMSLEAHRGSLNLALELVSISLSKAIKNDTTAIRTDVYDIKQDTSQIPQIMDELTRLRAIVAGGEIPSETNGQYYILQQYLEGLTSYAETVCNGVEWETDSSINVPSHASSRSSLRNASSAPVIRHDTIVNTSDQDYVAHMNGIDLHLWDVDGVDALNRFIRQACNDARVTLICFSIDSPDSFVKVTWKWIHEDLHFTTKSPRLLVGLKKDLRDDPKTILDLNKTNQQPGNDAAQSIGAIGYLECSAKTGEGVREVFELVARLPLPDVNKRSKGLRSLFQRWSSR</sequence>
<dbReference type="PANTHER" id="PTHR19241">
    <property type="entry name" value="ATP-BINDING CASSETTE TRANSPORTER"/>
    <property type="match status" value="1"/>
</dbReference>
<dbReference type="GO" id="GO:0140359">
    <property type="term" value="F:ABC-type transporter activity"/>
    <property type="evidence" value="ECO:0007669"/>
    <property type="project" value="InterPro"/>
</dbReference>
<dbReference type="Proteomes" id="UP000265631">
    <property type="component" value="Unassembled WGS sequence"/>
</dbReference>
<dbReference type="GO" id="GO:0016020">
    <property type="term" value="C:membrane"/>
    <property type="evidence" value="ECO:0007669"/>
    <property type="project" value="UniProtKB-SubCell"/>
</dbReference>
<feature type="transmembrane region" description="Helical" evidence="10">
    <location>
        <begin position="512"/>
        <end position="535"/>
    </location>
</feature>
<feature type="domain" description="ABC transporter" evidence="11">
    <location>
        <begin position="115"/>
        <end position="360"/>
    </location>
</feature>
<dbReference type="GO" id="GO:0005525">
    <property type="term" value="F:GTP binding"/>
    <property type="evidence" value="ECO:0007669"/>
    <property type="project" value="InterPro"/>
</dbReference>
<evidence type="ECO:0000256" key="5">
    <source>
        <dbReference type="ARBA" id="ARBA00022741"/>
    </source>
</evidence>
<dbReference type="Pfam" id="PF00005">
    <property type="entry name" value="ABC_tran"/>
    <property type="match status" value="2"/>
</dbReference>
<feature type="region of interest" description="Disordered" evidence="9">
    <location>
        <begin position="420"/>
        <end position="450"/>
    </location>
</feature>
<dbReference type="Gene3D" id="3.40.50.300">
    <property type="entry name" value="P-loop containing nucleotide triphosphate hydrolases"/>
    <property type="match status" value="3"/>
</dbReference>
<feature type="transmembrane region" description="Helical" evidence="10">
    <location>
        <begin position="1174"/>
        <end position="1194"/>
    </location>
</feature>
<comment type="subcellular location">
    <subcellularLocation>
        <location evidence="1">Membrane</location>
        <topology evidence="1">Multi-pass membrane protein</topology>
    </subcellularLocation>
</comment>
<evidence type="ECO:0000256" key="6">
    <source>
        <dbReference type="ARBA" id="ARBA00022840"/>
    </source>
</evidence>
<dbReference type="InterPro" id="IPR013525">
    <property type="entry name" value="ABC2_TM"/>
</dbReference>
<evidence type="ECO:0000313" key="13">
    <source>
        <dbReference type="Proteomes" id="UP000265631"/>
    </source>
</evidence>
<dbReference type="Pfam" id="PF06422">
    <property type="entry name" value="PDR_CDR"/>
    <property type="match status" value="1"/>
</dbReference>
<feature type="compositionally biased region" description="Basic and acidic residues" evidence="9">
    <location>
        <begin position="10"/>
        <end position="25"/>
    </location>
</feature>
<feature type="compositionally biased region" description="Polar residues" evidence="9">
    <location>
        <begin position="420"/>
        <end position="433"/>
    </location>
</feature>
<dbReference type="InterPro" id="IPR001806">
    <property type="entry name" value="Small_GTPase"/>
</dbReference>
<keyword evidence="6" id="KW-0067">ATP-binding</keyword>
<evidence type="ECO:0000256" key="10">
    <source>
        <dbReference type="SAM" id="Phobius"/>
    </source>
</evidence>
<dbReference type="InterPro" id="IPR010929">
    <property type="entry name" value="PDR_CDR_ABC"/>
</dbReference>
<feature type="transmembrane region" description="Helical" evidence="10">
    <location>
        <begin position="1215"/>
        <end position="1239"/>
    </location>
</feature>
<feature type="transmembrane region" description="Helical" evidence="10">
    <location>
        <begin position="734"/>
        <end position="752"/>
    </location>
</feature>
<feature type="transmembrane region" description="Helical" evidence="10">
    <location>
        <begin position="1145"/>
        <end position="1162"/>
    </location>
</feature>
<feature type="region of interest" description="Disordered" evidence="9">
    <location>
        <begin position="1"/>
        <end position="28"/>
    </location>
</feature>
<dbReference type="SMART" id="SM00174">
    <property type="entry name" value="RHO"/>
    <property type="match status" value="1"/>
</dbReference>
<dbReference type="CDD" id="cd03232">
    <property type="entry name" value="ABCG_PDR_domain2"/>
    <property type="match status" value="1"/>
</dbReference>
<feature type="transmembrane region" description="Helical" evidence="10">
    <location>
        <begin position="1313"/>
        <end position="1332"/>
    </location>
</feature>
<keyword evidence="13" id="KW-1185">Reference proteome</keyword>
<comment type="similarity">
    <text evidence="2">Belongs to the ABC transporter superfamily. ABCG family. PDR (TC 3.A.1.205) subfamily.</text>
</comment>
<reference evidence="12 13" key="1">
    <citation type="journal article" date="2018" name="PLoS Pathog.">
        <title>Evolution of structural diversity of trichothecenes, a family of toxins produced by plant pathogenic and entomopathogenic fungi.</title>
        <authorList>
            <person name="Proctor R.H."/>
            <person name="McCormick S.P."/>
            <person name="Kim H.S."/>
            <person name="Cardoza R.E."/>
            <person name="Stanley A.M."/>
            <person name="Lindo L."/>
            <person name="Kelly A."/>
            <person name="Brown D.W."/>
            <person name="Lee T."/>
            <person name="Vaughan M.M."/>
            <person name="Alexander N.J."/>
            <person name="Busman M."/>
            <person name="Gutierrez S."/>
        </authorList>
    </citation>
    <scope>NUCLEOTIDE SEQUENCE [LARGE SCALE GENOMIC DNA]</scope>
    <source>
        <strain evidence="12 13">NRRL 13405</strain>
    </source>
</reference>
<dbReference type="GO" id="GO:0005524">
    <property type="term" value="F:ATP binding"/>
    <property type="evidence" value="ECO:0007669"/>
    <property type="project" value="UniProtKB-KW"/>
</dbReference>
<evidence type="ECO:0000313" key="12">
    <source>
        <dbReference type="EMBL" id="RFN44762.1"/>
    </source>
</evidence>
<dbReference type="InterPro" id="IPR003593">
    <property type="entry name" value="AAA+_ATPase"/>
</dbReference>
<keyword evidence="4 10" id="KW-0812">Transmembrane</keyword>